<dbReference type="PANTHER" id="PTHR10824">
    <property type="entry name" value="ACYL-COENZYME A THIOESTERASE-RELATED"/>
    <property type="match status" value="1"/>
</dbReference>
<dbReference type="GO" id="GO:0006631">
    <property type="term" value="P:fatty acid metabolic process"/>
    <property type="evidence" value="ECO:0007669"/>
    <property type="project" value="TreeGrafter"/>
</dbReference>
<dbReference type="Gene3D" id="3.40.50.1820">
    <property type="entry name" value="alpha/beta hydrolase"/>
    <property type="match status" value="1"/>
</dbReference>
<feature type="domain" description="BAAT/Acyl-CoA thioester hydrolase C-terminal" evidence="1">
    <location>
        <begin position="68"/>
        <end position="240"/>
    </location>
</feature>
<dbReference type="GO" id="GO:0006637">
    <property type="term" value="P:acyl-CoA metabolic process"/>
    <property type="evidence" value="ECO:0007669"/>
    <property type="project" value="TreeGrafter"/>
</dbReference>
<evidence type="ECO:0000313" key="2">
    <source>
        <dbReference type="EMBL" id="NMM61704.1"/>
    </source>
</evidence>
<accession>A0A7Y0EDX6</accession>
<dbReference type="GO" id="GO:0047617">
    <property type="term" value="F:fatty acyl-CoA hydrolase activity"/>
    <property type="evidence" value="ECO:0007669"/>
    <property type="project" value="TreeGrafter"/>
</dbReference>
<gene>
    <name evidence="2" type="ORF">HBE96_03160</name>
</gene>
<name>A0A7Y0EDX6_9CLOT</name>
<keyword evidence="3" id="KW-1185">Reference proteome</keyword>
<dbReference type="RefSeq" id="WP_169296313.1">
    <property type="nucleotide sequence ID" value="NZ_JABBNI010000007.1"/>
</dbReference>
<sequence length="262" mass="30164">MEKYRLKEIYGDFYENEGKPLVVLIGGSRPGLPAPLSEDLLNYLKLNYNVLLLAYFGVRDLNESLEMVPIEYFINAIEFIKEKYKIADNQVIVIGQSKGGEVALLLTNYMDSAITIALVAGCYVFQGLPRDIFSMSMAQSKSSWTFNNKELPYIKFDFNKDDIEDAKNKYFCKIHEKSIEKNFNRDAVINIDNYKGKVFFLSAENDSYWPSKKMSNTLIENSKNKNNLSHITLDVKGHYLLSYKESVNEIINYLEKNGLRFA</sequence>
<reference evidence="2 3" key="1">
    <citation type="submission" date="2020-06" db="EMBL/GenBank/DDBJ databases">
        <title>Complete Genome Sequence of Clostridium muelleri sp. nov. P21T, an Acid-Alcohol Producing Acetogen Isolated from Old Hay.</title>
        <authorList>
            <person name="Duncan K.E."/>
            <person name="Tanner R.S."/>
        </authorList>
    </citation>
    <scope>NUCLEOTIDE SEQUENCE [LARGE SCALE GENOMIC DNA]</scope>
    <source>
        <strain evidence="2 3">P21</strain>
    </source>
</reference>
<organism evidence="2 3">
    <name type="scientific">Clostridium muellerianum</name>
    <dbReference type="NCBI Taxonomy" id="2716538"/>
    <lineage>
        <taxon>Bacteria</taxon>
        <taxon>Bacillati</taxon>
        <taxon>Bacillota</taxon>
        <taxon>Clostridia</taxon>
        <taxon>Eubacteriales</taxon>
        <taxon>Clostridiaceae</taxon>
        <taxon>Clostridium</taxon>
    </lineage>
</organism>
<dbReference type="Pfam" id="PF08840">
    <property type="entry name" value="BAAT_C"/>
    <property type="match status" value="1"/>
</dbReference>
<dbReference type="InterPro" id="IPR014940">
    <property type="entry name" value="BAAT_C"/>
</dbReference>
<protein>
    <submittedName>
        <fullName evidence="2">Acyl-CoA thioester hydrolase</fullName>
    </submittedName>
</protein>
<dbReference type="Proteomes" id="UP000537131">
    <property type="component" value="Unassembled WGS sequence"/>
</dbReference>
<dbReference type="PANTHER" id="PTHR10824:SF4">
    <property type="entry name" value="ACYL-COENZYME A THIOESTERASE 1-LIKE"/>
    <property type="match status" value="1"/>
</dbReference>
<evidence type="ECO:0000259" key="1">
    <source>
        <dbReference type="Pfam" id="PF08840"/>
    </source>
</evidence>
<evidence type="ECO:0000313" key="3">
    <source>
        <dbReference type="Proteomes" id="UP000537131"/>
    </source>
</evidence>
<proteinExistence type="predicted"/>
<comment type="caution">
    <text evidence="2">The sequence shown here is derived from an EMBL/GenBank/DDBJ whole genome shotgun (WGS) entry which is preliminary data.</text>
</comment>
<keyword evidence="2" id="KW-0378">Hydrolase</keyword>
<dbReference type="InterPro" id="IPR029058">
    <property type="entry name" value="AB_hydrolase_fold"/>
</dbReference>
<dbReference type="EMBL" id="JABBNI010000007">
    <property type="protein sequence ID" value="NMM61704.1"/>
    <property type="molecule type" value="Genomic_DNA"/>
</dbReference>
<dbReference type="SUPFAM" id="SSF53474">
    <property type="entry name" value="alpha/beta-Hydrolases"/>
    <property type="match status" value="1"/>
</dbReference>
<dbReference type="AlphaFoldDB" id="A0A7Y0EDX6"/>